<dbReference type="PROSITE" id="PS51918">
    <property type="entry name" value="RADICAL_SAM"/>
    <property type="match status" value="1"/>
</dbReference>
<organism evidence="6 7">
    <name type="scientific">Clostridium cellulovorans (strain ATCC 35296 / DSM 3052 / OCM 3 / 743B)</name>
    <dbReference type="NCBI Taxonomy" id="573061"/>
    <lineage>
        <taxon>Bacteria</taxon>
        <taxon>Bacillati</taxon>
        <taxon>Bacillota</taxon>
        <taxon>Clostridia</taxon>
        <taxon>Eubacteriales</taxon>
        <taxon>Clostridiaceae</taxon>
        <taxon>Clostridium</taxon>
    </lineage>
</organism>
<dbReference type="CDD" id="cd01335">
    <property type="entry name" value="Radical_SAM"/>
    <property type="match status" value="1"/>
</dbReference>
<dbReference type="Pfam" id="PF04055">
    <property type="entry name" value="Radical_SAM"/>
    <property type="match status" value="1"/>
</dbReference>
<evidence type="ECO:0000256" key="2">
    <source>
        <dbReference type="ARBA" id="ARBA00022723"/>
    </source>
</evidence>
<dbReference type="SFLD" id="SFLDS00029">
    <property type="entry name" value="Radical_SAM"/>
    <property type="match status" value="1"/>
</dbReference>
<dbReference type="Pfam" id="PF01408">
    <property type="entry name" value="GFO_IDH_MocA"/>
    <property type="match status" value="1"/>
</dbReference>
<dbReference type="Gene3D" id="3.30.360.10">
    <property type="entry name" value="Dihydrodipicolinate Reductase, domain 2"/>
    <property type="match status" value="1"/>
</dbReference>
<sequence>MNANRNNNLEIAVVGGGKWGNVIIQHLEKLLESGLIGRIHIIAGSNYESILDKYKGENKLIYKKDQLMSVLDNEKVTHVMIITGFYTHYELVKTVLNKKKHVFVEKPFVITIEQAIELNSIASSKKLCLQVGFQYKYDKRFEFINQLIQNQELGHINDVHINMINKIKNTKSSTELTVVENIVSHQLSIIQKLFGYSEFSDVSLEIIDENYIKLSFKYGDIKVRLNASSSYMKNSNIREIKIMGSDKQLYLDFDNQNVNFSYIDSKSYENVDLENYKDKIDLSPSSLECEIIHFIKSNYEENEYLENEQIVSITNEINLKLHEKILERARKNNEESNAFKEEVLNIISEESDISNLRSIRDRKLLWNYESILKNVSNAIEILSEKPYISAREMGSKLGIALEEVKDIYKVIRKSKVSQQRIINSDNYDYYNGLRLLKNESAEVTFFIGINCPYKCYFCQSVIWQNDNERKSNKYAYTSSDLITFKEIDMVFDYLYKMKNDGRHSTIKISGGLEPLTDYKRVEYIIAKAKKYNIPVKLFTNGFLINTLKNKEALFNLKEIRISLNAINSDEYAFNYARRKSDFSILKNNIEELVKEKKNLNSEVLIGIKSVITEDNVRNMAILAKQALEMGINFIDFSCDFSTGASEKLSILVKQQVELINELTADTTFKVFVGGSLFKNNIFSNKPYGDYVAKELIYYKVFIDPAGFIVPFHDDAFPKGEKRDLFDFSTSLGRIGQYEKFEDIFNRDMSKLKPKSYKLLNPFELMLSLELQRRSKDYEDGISLYDIPYNI</sequence>
<keyword evidence="3" id="KW-0408">Iron</keyword>
<dbReference type="eggNOG" id="COG0535">
    <property type="taxonomic scope" value="Bacteria"/>
</dbReference>
<keyword evidence="7" id="KW-1185">Reference proteome</keyword>
<dbReference type="RefSeq" id="WP_010073204.1">
    <property type="nucleotide sequence ID" value="NC_014393.1"/>
</dbReference>
<evidence type="ECO:0000256" key="1">
    <source>
        <dbReference type="ARBA" id="ARBA00022691"/>
    </source>
</evidence>
<keyword evidence="1" id="KW-0949">S-adenosyl-L-methionine</keyword>
<dbReference type="InterPro" id="IPR013785">
    <property type="entry name" value="Aldolase_TIM"/>
</dbReference>
<evidence type="ECO:0000256" key="3">
    <source>
        <dbReference type="ARBA" id="ARBA00023004"/>
    </source>
</evidence>
<name>D9SU72_CLOC7</name>
<gene>
    <name evidence="6" type="ordered locus">Clocel_3138</name>
</gene>
<reference evidence="6 7" key="1">
    <citation type="submission" date="2010-08" db="EMBL/GenBank/DDBJ databases">
        <title>Complete sequence of Clostridium cellulovorans 743B.</title>
        <authorList>
            <consortium name="US DOE Joint Genome Institute"/>
            <person name="Lucas S."/>
            <person name="Copeland A."/>
            <person name="Lapidus A."/>
            <person name="Cheng J.-F."/>
            <person name="Bruce D."/>
            <person name="Goodwin L."/>
            <person name="Pitluck S."/>
            <person name="Chertkov O."/>
            <person name="Detter J.C."/>
            <person name="Han C."/>
            <person name="Tapia R."/>
            <person name="Land M."/>
            <person name="Hauser L."/>
            <person name="Chang Y.-J."/>
            <person name="Jeffries C."/>
            <person name="Kyrpides N."/>
            <person name="Ivanova N."/>
            <person name="Mikhailova N."/>
            <person name="Hemme C.L."/>
            <person name="Woyke T."/>
        </authorList>
    </citation>
    <scope>NUCLEOTIDE SEQUENCE [LARGE SCALE GENOMIC DNA]</scope>
    <source>
        <strain evidence="7">ATCC 35296 / DSM 3052 / OCM 3 / 743B</strain>
    </source>
</reference>
<dbReference type="PANTHER" id="PTHR43377">
    <property type="entry name" value="BILIVERDIN REDUCTASE A"/>
    <property type="match status" value="1"/>
</dbReference>
<dbReference type="OrthoDB" id="9815825at2"/>
<dbReference type="GO" id="GO:0000166">
    <property type="term" value="F:nucleotide binding"/>
    <property type="evidence" value="ECO:0007669"/>
    <property type="project" value="InterPro"/>
</dbReference>
<dbReference type="InterPro" id="IPR000683">
    <property type="entry name" value="Gfo/Idh/MocA-like_OxRdtase_N"/>
</dbReference>
<dbReference type="GO" id="GO:0046872">
    <property type="term" value="F:metal ion binding"/>
    <property type="evidence" value="ECO:0007669"/>
    <property type="project" value="UniProtKB-KW"/>
</dbReference>
<feature type="domain" description="Radical SAM core" evidence="5">
    <location>
        <begin position="435"/>
        <end position="675"/>
    </location>
</feature>
<dbReference type="GO" id="GO:0051536">
    <property type="term" value="F:iron-sulfur cluster binding"/>
    <property type="evidence" value="ECO:0007669"/>
    <property type="project" value="UniProtKB-KW"/>
</dbReference>
<dbReference type="SUPFAM" id="SSF51735">
    <property type="entry name" value="NAD(P)-binding Rossmann-fold domains"/>
    <property type="match status" value="1"/>
</dbReference>
<dbReference type="InterPro" id="IPR058240">
    <property type="entry name" value="rSAM_sf"/>
</dbReference>
<dbReference type="AlphaFoldDB" id="D9SU72"/>
<evidence type="ECO:0000259" key="5">
    <source>
        <dbReference type="PROSITE" id="PS51918"/>
    </source>
</evidence>
<dbReference type="PANTHER" id="PTHR43377:SF1">
    <property type="entry name" value="BILIVERDIN REDUCTASE A"/>
    <property type="match status" value="1"/>
</dbReference>
<dbReference type="Proteomes" id="UP000002730">
    <property type="component" value="Chromosome"/>
</dbReference>
<evidence type="ECO:0000313" key="7">
    <source>
        <dbReference type="Proteomes" id="UP000002730"/>
    </source>
</evidence>
<dbReference type="InterPro" id="IPR036291">
    <property type="entry name" value="NAD(P)-bd_dom_sf"/>
</dbReference>
<dbReference type="Gene3D" id="3.20.20.70">
    <property type="entry name" value="Aldolase class I"/>
    <property type="match status" value="1"/>
</dbReference>
<dbReference type="EMBL" id="CP002160">
    <property type="protein sequence ID" value="ADL52827.1"/>
    <property type="molecule type" value="Genomic_DNA"/>
</dbReference>
<dbReference type="SUPFAM" id="SSF102114">
    <property type="entry name" value="Radical SAM enzymes"/>
    <property type="match status" value="1"/>
</dbReference>
<keyword evidence="4" id="KW-0411">Iron-sulfur</keyword>
<evidence type="ECO:0000256" key="4">
    <source>
        <dbReference type="ARBA" id="ARBA00023014"/>
    </source>
</evidence>
<dbReference type="eggNOG" id="COG0673">
    <property type="taxonomic scope" value="Bacteria"/>
</dbReference>
<accession>D9SU72</accession>
<dbReference type="InterPro" id="IPR051450">
    <property type="entry name" value="Gfo/Idh/MocA_Oxidoreductases"/>
</dbReference>
<dbReference type="Gene3D" id="3.40.50.720">
    <property type="entry name" value="NAD(P)-binding Rossmann-like Domain"/>
    <property type="match status" value="1"/>
</dbReference>
<dbReference type="InterPro" id="IPR007197">
    <property type="entry name" value="rSAM"/>
</dbReference>
<protein>
    <submittedName>
        <fullName evidence="6">Oxidoreductase domain protein</fullName>
    </submittedName>
</protein>
<dbReference type="STRING" id="573061.Clocel_3138"/>
<keyword evidence="2" id="KW-0479">Metal-binding</keyword>
<proteinExistence type="predicted"/>
<evidence type="ECO:0000313" key="6">
    <source>
        <dbReference type="EMBL" id="ADL52827.1"/>
    </source>
</evidence>
<dbReference type="HOGENOM" id="CLU_355166_0_0_9"/>
<dbReference type="GO" id="GO:0003824">
    <property type="term" value="F:catalytic activity"/>
    <property type="evidence" value="ECO:0007669"/>
    <property type="project" value="InterPro"/>
</dbReference>
<dbReference type="KEGG" id="ccb:Clocel_3138"/>